<reference evidence="2" key="2">
    <citation type="submission" date="2022-06" db="UniProtKB">
        <authorList>
            <consortium name="EnsemblMetazoa"/>
        </authorList>
    </citation>
    <scope>IDENTIFICATION</scope>
</reference>
<dbReference type="EnsemblMetazoa" id="XM_029485110.1">
    <property type="protein sequence ID" value="XP_029340970.1"/>
    <property type="gene ID" value="LOC103307800"/>
</dbReference>
<dbReference type="InterPro" id="IPR036397">
    <property type="entry name" value="RNaseH_sf"/>
</dbReference>
<dbReference type="KEGG" id="api:103307800"/>
<dbReference type="Proteomes" id="UP000007819">
    <property type="component" value="Chromosome X"/>
</dbReference>
<organism evidence="2 3">
    <name type="scientific">Acyrthosiphon pisum</name>
    <name type="common">Pea aphid</name>
    <dbReference type="NCBI Taxonomy" id="7029"/>
    <lineage>
        <taxon>Eukaryota</taxon>
        <taxon>Metazoa</taxon>
        <taxon>Ecdysozoa</taxon>
        <taxon>Arthropoda</taxon>
        <taxon>Hexapoda</taxon>
        <taxon>Insecta</taxon>
        <taxon>Pterygota</taxon>
        <taxon>Neoptera</taxon>
        <taxon>Paraneoptera</taxon>
        <taxon>Hemiptera</taxon>
        <taxon>Sternorrhyncha</taxon>
        <taxon>Aphidomorpha</taxon>
        <taxon>Aphidoidea</taxon>
        <taxon>Aphididae</taxon>
        <taxon>Macrosiphini</taxon>
        <taxon>Acyrthosiphon</taxon>
    </lineage>
</organism>
<dbReference type="GO" id="GO:0005634">
    <property type="term" value="C:nucleus"/>
    <property type="evidence" value="ECO:0007669"/>
    <property type="project" value="TreeGrafter"/>
</dbReference>
<dbReference type="GeneID" id="103307800"/>
<evidence type="ECO:0000313" key="2">
    <source>
        <dbReference type="EnsemblMetazoa" id="XP_029340970.1"/>
    </source>
</evidence>
<protein>
    <recommendedName>
        <fullName evidence="1">DDE-1 domain-containing protein</fullName>
    </recommendedName>
</protein>
<dbReference type="GO" id="GO:0003677">
    <property type="term" value="F:DNA binding"/>
    <property type="evidence" value="ECO:0007669"/>
    <property type="project" value="TreeGrafter"/>
</dbReference>
<name>A0A8R2JKZ2_ACYPI</name>
<reference evidence="3" key="1">
    <citation type="submission" date="2010-06" db="EMBL/GenBank/DDBJ databases">
        <authorList>
            <person name="Jiang H."/>
            <person name="Abraham K."/>
            <person name="Ali S."/>
            <person name="Alsbrooks S.L."/>
            <person name="Anim B.N."/>
            <person name="Anosike U.S."/>
            <person name="Attaway T."/>
            <person name="Bandaranaike D.P."/>
            <person name="Battles P.K."/>
            <person name="Bell S.N."/>
            <person name="Bell A.V."/>
            <person name="Beltran B."/>
            <person name="Bickham C."/>
            <person name="Bustamante Y."/>
            <person name="Caleb T."/>
            <person name="Canada A."/>
            <person name="Cardenas V."/>
            <person name="Carter K."/>
            <person name="Chacko J."/>
            <person name="Chandrabose M.N."/>
            <person name="Chavez D."/>
            <person name="Chavez A."/>
            <person name="Chen L."/>
            <person name="Chu H.-S."/>
            <person name="Claassen K.J."/>
            <person name="Cockrell R."/>
            <person name="Collins M."/>
            <person name="Cooper J.A."/>
            <person name="Cree A."/>
            <person name="Curry S.M."/>
            <person name="Da Y."/>
            <person name="Dao M.D."/>
            <person name="Das B."/>
            <person name="Davila M.-L."/>
            <person name="Davy-Carroll L."/>
            <person name="Denson S."/>
            <person name="Dinh H."/>
            <person name="Ebong V.E."/>
            <person name="Edwards J.R."/>
            <person name="Egan A."/>
            <person name="El-Daye J."/>
            <person name="Escobedo L."/>
            <person name="Fernandez S."/>
            <person name="Fernando P.R."/>
            <person name="Flagg N."/>
            <person name="Forbes L.D."/>
            <person name="Fowler R.G."/>
            <person name="Fu Q."/>
            <person name="Gabisi R.A."/>
            <person name="Ganer J."/>
            <person name="Garbino Pronczuk A."/>
            <person name="Garcia R.M."/>
            <person name="Garner T."/>
            <person name="Garrett T.E."/>
            <person name="Gonzalez D.A."/>
            <person name="Hamid H."/>
            <person name="Hawkins E.S."/>
            <person name="Hirani K."/>
            <person name="Hogues M.E."/>
            <person name="Hollins B."/>
            <person name="Hsiao C.-H."/>
            <person name="Jabil R."/>
            <person name="James M.L."/>
            <person name="Jhangiani S.N."/>
            <person name="Johnson B."/>
            <person name="Johnson Q."/>
            <person name="Joshi V."/>
            <person name="Kalu J.B."/>
            <person name="Kam C."/>
            <person name="Kashfia A."/>
            <person name="Keebler J."/>
            <person name="Kisamo H."/>
            <person name="Kovar C.L."/>
            <person name="Lago L.A."/>
            <person name="Lai C.-Y."/>
            <person name="Laidlaw J."/>
            <person name="Lara F."/>
            <person name="Le T.-K."/>
            <person name="Lee S.L."/>
            <person name="Legall F.H."/>
            <person name="Lemon S.J."/>
            <person name="Lewis L.R."/>
            <person name="Li B."/>
            <person name="Liu Y."/>
            <person name="Liu Y.-S."/>
            <person name="Lopez J."/>
            <person name="Lozado R.J."/>
            <person name="Lu J."/>
            <person name="Madu R.C."/>
            <person name="Maheshwari M."/>
            <person name="Maheshwari R."/>
            <person name="Malloy K."/>
            <person name="Martinez E."/>
            <person name="Mathew T."/>
            <person name="Mercado I.C."/>
            <person name="Mercado C."/>
            <person name="Meyer B."/>
            <person name="Montgomery K."/>
            <person name="Morgan M.B."/>
            <person name="Munidasa M."/>
            <person name="Nazareth L.V."/>
            <person name="Nelson J."/>
            <person name="Ng B.M."/>
            <person name="Nguyen N.B."/>
            <person name="Nguyen P.Q."/>
            <person name="Nguyen T."/>
            <person name="Obregon M."/>
            <person name="Okwuonu G.O."/>
            <person name="Onwere C.G."/>
            <person name="Orozco G."/>
            <person name="Parra A."/>
            <person name="Patel S."/>
            <person name="Patil S."/>
            <person name="Perez A."/>
            <person name="Perez Y."/>
            <person name="Pham C."/>
            <person name="Primus E.L."/>
            <person name="Pu L.-L."/>
            <person name="Puazo M."/>
            <person name="Qin X."/>
            <person name="Quiroz J.B."/>
            <person name="Reese J."/>
            <person name="Richards S."/>
            <person name="Rives C.M."/>
            <person name="Robberts R."/>
            <person name="Ruiz S.J."/>
            <person name="Ruiz M.J."/>
            <person name="Santibanez J."/>
            <person name="Schneider B.W."/>
            <person name="Sisson I."/>
            <person name="Smith M."/>
            <person name="Sodergren E."/>
            <person name="Song X.-Z."/>
            <person name="Song B.B."/>
            <person name="Summersgill H."/>
            <person name="Thelus R."/>
            <person name="Thornton R.D."/>
            <person name="Trejos Z.Y."/>
            <person name="Usmani K."/>
            <person name="Vattathil S."/>
            <person name="Villasana D."/>
            <person name="Walker D.L."/>
            <person name="Wang S."/>
            <person name="Wang K."/>
            <person name="White C.S."/>
            <person name="Williams A.C."/>
            <person name="Williamson J."/>
            <person name="Wilson K."/>
            <person name="Woghiren I.O."/>
            <person name="Woodworth J.R."/>
            <person name="Worley K.C."/>
            <person name="Wright R.A."/>
            <person name="Wu W."/>
            <person name="Young L."/>
            <person name="Zhang L."/>
            <person name="Zhang J."/>
            <person name="Zhu Y."/>
            <person name="Muzny D.M."/>
            <person name="Weinstock G."/>
            <person name="Gibbs R.A."/>
        </authorList>
    </citation>
    <scope>NUCLEOTIDE SEQUENCE [LARGE SCALE GENOMIC DNA]</scope>
    <source>
        <strain evidence="3">LSR1</strain>
    </source>
</reference>
<dbReference type="RefSeq" id="XP_029340970.1">
    <property type="nucleotide sequence ID" value="XM_029485110.1"/>
</dbReference>
<dbReference type="InterPro" id="IPR050863">
    <property type="entry name" value="CenT-Element_Derived"/>
</dbReference>
<dbReference type="InterPro" id="IPR004875">
    <property type="entry name" value="DDE_SF_endonuclease_dom"/>
</dbReference>
<dbReference type="PANTHER" id="PTHR19303:SF71">
    <property type="entry name" value="ZINC FINGER PHD-TYPE DOMAIN-CONTAINING PROTEIN"/>
    <property type="match status" value="1"/>
</dbReference>
<dbReference type="Pfam" id="PF03184">
    <property type="entry name" value="DDE_1"/>
    <property type="match status" value="1"/>
</dbReference>
<evidence type="ECO:0000313" key="3">
    <source>
        <dbReference type="Proteomes" id="UP000007819"/>
    </source>
</evidence>
<dbReference type="Gene3D" id="3.30.420.10">
    <property type="entry name" value="Ribonuclease H-like superfamily/Ribonuclease H"/>
    <property type="match status" value="1"/>
</dbReference>
<proteinExistence type="predicted"/>
<dbReference type="PANTHER" id="PTHR19303">
    <property type="entry name" value="TRANSPOSON"/>
    <property type="match status" value="1"/>
</dbReference>
<sequence>MYKEYPVNGGRFRKTFSDEQLLKLKEYITDIDRRSFGLTKVQCQKLVYEYASDNNVPHCFNTEYKMAGHDWIESFMKEFDFSLRKPEVTSIGRLMAFNKVNVSLFFDKLKEIRTRNNFSSSQIFNVDESGVSTVPCKLPKVLSPIGSRRVSKLVSAERGKNITVVCGVSAAGVYVPPFIIFPRIRMKEELSRGTPPGTLCVCNESGWMTTETFLLYLQHFSKHVRPNAESSILLLLDNHASHVSLKAIEFCRSKYITMLGFPPHTTHRLQPLDVAVFGALKTYYSQACDAWMVNNPGSH</sequence>
<accession>A0A8R2JKZ2</accession>
<evidence type="ECO:0000259" key="1">
    <source>
        <dbReference type="Pfam" id="PF03184"/>
    </source>
</evidence>
<feature type="domain" description="DDE-1" evidence="1">
    <location>
        <begin position="162"/>
        <end position="294"/>
    </location>
</feature>
<dbReference type="AlphaFoldDB" id="A0A8R2JKZ2"/>
<dbReference type="OrthoDB" id="6584360at2759"/>
<keyword evidence="3" id="KW-1185">Reference proteome</keyword>